<gene>
    <name evidence="3" type="ordered locus">Slin_0687</name>
</gene>
<protein>
    <submittedName>
        <fullName evidence="3">Uncharacterized protein</fullName>
    </submittedName>
</protein>
<dbReference type="KEGG" id="sli:Slin_0687"/>
<evidence type="ECO:0000313" key="4">
    <source>
        <dbReference type="Proteomes" id="UP000002028"/>
    </source>
</evidence>
<dbReference type="eggNOG" id="ENOG502ZVRE">
    <property type="taxonomic scope" value="Bacteria"/>
</dbReference>
<feature type="region of interest" description="Disordered" evidence="1">
    <location>
        <begin position="101"/>
        <end position="125"/>
    </location>
</feature>
<feature type="transmembrane region" description="Helical" evidence="2">
    <location>
        <begin position="147"/>
        <end position="169"/>
    </location>
</feature>
<organism evidence="3 4">
    <name type="scientific">Spirosoma linguale (strain ATCC 33905 / DSM 74 / LMG 10896 / Claus 1)</name>
    <dbReference type="NCBI Taxonomy" id="504472"/>
    <lineage>
        <taxon>Bacteria</taxon>
        <taxon>Pseudomonadati</taxon>
        <taxon>Bacteroidota</taxon>
        <taxon>Cytophagia</taxon>
        <taxon>Cytophagales</taxon>
        <taxon>Cytophagaceae</taxon>
        <taxon>Spirosoma</taxon>
    </lineage>
</organism>
<sequence>MATPQIGYLGRTGPTFIDDSTVPGKKIVLQGQTINGITGLFAKKPEYAAALGLVQSEYSLGPYSDNQRIGDIGPFKQPASGTAFDGFDTNVAAMVSASTIPGQGSTTTSTTSTSSSNSTDTSSSTDLTITQKAATVGEQIQTFLSNYWWVLLILGLLLLWNPIIAPALGMGKKKKRSYR</sequence>
<proteinExistence type="predicted"/>
<dbReference type="EMBL" id="CP001769">
    <property type="protein sequence ID" value="ADB36750.1"/>
    <property type="molecule type" value="Genomic_DNA"/>
</dbReference>
<keyword evidence="2" id="KW-0472">Membrane</keyword>
<evidence type="ECO:0000256" key="1">
    <source>
        <dbReference type="SAM" id="MobiDB-lite"/>
    </source>
</evidence>
<keyword evidence="2" id="KW-0812">Transmembrane</keyword>
<evidence type="ECO:0000256" key="2">
    <source>
        <dbReference type="SAM" id="Phobius"/>
    </source>
</evidence>
<evidence type="ECO:0000313" key="3">
    <source>
        <dbReference type="EMBL" id="ADB36750.1"/>
    </source>
</evidence>
<feature type="compositionally biased region" description="Low complexity" evidence="1">
    <location>
        <begin position="105"/>
        <end position="125"/>
    </location>
</feature>
<dbReference type="HOGENOM" id="CLU_1502552_0_0_10"/>
<reference evidence="3 4" key="1">
    <citation type="journal article" date="2010" name="Stand. Genomic Sci.">
        <title>Complete genome sequence of Spirosoma linguale type strain (1).</title>
        <authorList>
            <person name="Lail K."/>
            <person name="Sikorski J."/>
            <person name="Saunders E."/>
            <person name="Lapidus A."/>
            <person name="Glavina Del Rio T."/>
            <person name="Copeland A."/>
            <person name="Tice H."/>
            <person name="Cheng J.-F."/>
            <person name="Lucas S."/>
            <person name="Nolan M."/>
            <person name="Bruce D."/>
            <person name="Goodwin L."/>
            <person name="Pitluck S."/>
            <person name="Ivanova N."/>
            <person name="Mavromatis K."/>
            <person name="Ovchinnikova G."/>
            <person name="Pati A."/>
            <person name="Chen A."/>
            <person name="Palaniappan K."/>
            <person name="Land M."/>
            <person name="Hauser L."/>
            <person name="Chang Y.-J."/>
            <person name="Jeffries C.D."/>
            <person name="Chain P."/>
            <person name="Brettin T."/>
            <person name="Detter J.C."/>
            <person name="Schuetze A."/>
            <person name="Rohde M."/>
            <person name="Tindall B.J."/>
            <person name="Goeker M."/>
            <person name="Bristow J."/>
            <person name="Eisen J.A."/>
            <person name="Markowitz V."/>
            <person name="Hugenholtz P."/>
            <person name="Kyrpides N.C."/>
            <person name="Klenk H.-P."/>
            <person name="Chen F."/>
        </authorList>
    </citation>
    <scope>NUCLEOTIDE SEQUENCE [LARGE SCALE GENOMIC DNA]</scope>
    <source>
        <strain evidence="4">ATCC 33905 / DSM 74 / LMG 10896 / Claus 1</strain>
    </source>
</reference>
<keyword evidence="2" id="KW-1133">Transmembrane helix</keyword>
<keyword evidence="4" id="KW-1185">Reference proteome</keyword>
<dbReference type="AlphaFoldDB" id="D2QGY4"/>
<accession>D2QGY4</accession>
<dbReference type="Proteomes" id="UP000002028">
    <property type="component" value="Chromosome"/>
</dbReference>
<name>D2QGY4_SPILD</name>
<dbReference type="RefSeq" id="WP_012925302.1">
    <property type="nucleotide sequence ID" value="NC_013730.1"/>
</dbReference>
<dbReference type="STRING" id="504472.Slin_0687"/>